<keyword evidence="3" id="KW-1185">Reference proteome</keyword>
<dbReference type="AlphaFoldDB" id="A0AAV4VUZ7"/>
<organism evidence="2 3">
    <name type="scientific">Caerostris extrusa</name>
    <name type="common">Bark spider</name>
    <name type="synonym">Caerostris bankana</name>
    <dbReference type="NCBI Taxonomy" id="172846"/>
    <lineage>
        <taxon>Eukaryota</taxon>
        <taxon>Metazoa</taxon>
        <taxon>Ecdysozoa</taxon>
        <taxon>Arthropoda</taxon>
        <taxon>Chelicerata</taxon>
        <taxon>Arachnida</taxon>
        <taxon>Araneae</taxon>
        <taxon>Araneomorphae</taxon>
        <taxon>Entelegynae</taxon>
        <taxon>Araneoidea</taxon>
        <taxon>Araneidae</taxon>
        <taxon>Caerostris</taxon>
    </lineage>
</organism>
<name>A0AAV4VUZ7_CAEEX</name>
<proteinExistence type="predicted"/>
<accession>A0AAV4VUZ7</accession>
<dbReference type="EMBL" id="BPLR01015200">
    <property type="protein sequence ID" value="GIY74301.1"/>
    <property type="molecule type" value="Genomic_DNA"/>
</dbReference>
<evidence type="ECO:0000256" key="1">
    <source>
        <dbReference type="SAM" id="MobiDB-lite"/>
    </source>
</evidence>
<comment type="caution">
    <text evidence="2">The sequence shown here is derived from an EMBL/GenBank/DDBJ whole genome shotgun (WGS) entry which is preliminary data.</text>
</comment>
<feature type="non-terminal residue" evidence="2">
    <location>
        <position position="1"/>
    </location>
</feature>
<reference evidence="2 3" key="1">
    <citation type="submission" date="2021-06" db="EMBL/GenBank/DDBJ databases">
        <title>Caerostris extrusa draft genome.</title>
        <authorList>
            <person name="Kono N."/>
            <person name="Arakawa K."/>
        </authorList>
    </citation>
    <scope>NUCLEOTIDE SEQUENCE [LARGE SCALE GENOMIC DNA]</scope>
</reference>
<dbReference type="Proteomes" id="UP001054945">
    <property type="component" value="Unassembled WGS sequence"/>
</dbReference>
<feature type="compositionally biased region" description="Basic and acidic residues" evidence="1">
    <location>
        <begin position="1"/>
        <end position="10"/>
    </location>
</feature>
<evidence type="ECO:0000313" key="2">
    <source>
        <dbReference type="EMBL" id="GIY74301.1"/>
    </source>
</evidence>
<feature type="region of interest" description="Disordered" evidence="1">
    <location>
        <begin position="1"/>
        <end position="41"/>
    </location>
</feature>
<sequence length="53" mass="5930">LDTVKEAVERRKSRKKASEDAGESEIEIEPKPLTPPGEDQKCLCEETFGGIQR</sequence>
<evidence type="ECO:0000313" key="3">
    <source>
        <dbReference type="Proteomes" id="UP001054945"/>
    </source>
</evidence>
<gene>
    <name evidence="2" type="ORF">CEXT_372141</name>
</gene>
<protein>
    <submittedName>
        <fullName evidence="2">Uncharacterized protein</fullName>
    </submittedName>
</protein>